<keyword evidence="7" id="KW-1185">Reference proteome</keyword>
<dbReference type="VEuPathDB" id="FungiDB:PC110_g17202"/>
<evidence type="ECO:0000313" key="2">
    <source>
        <dbReference type="EMBL" id="KAG2895328.1"/>
    </source>
</evidence>
<dbReference type="AlphaFoldDB" id="A0A329RT66"/>
<gene>
    <name evidence="6" type="ORF">PC110_g17202</name>
    <name evidence="1" type="ORF">PC113_g18061</name>
    <name evidence="2" type="ORF">PC115_g17871</name>
    <name evidence="3" type="ORF">PC117_g19899</name>
    <name evidence="4" type="ORF">PC118_g17959</name>
    <name evidence="5" type="ORF">PC129_g18107</name>
</gene>
<dbReference type="EMBL" id="RCMV01001025">
    <property type="protein sequence ID" value="KAG3210902.1"/>
    <property type="molecule type" value="Genomic_DNA"/>
</dbReference>
<dbReference type="EMBL" id="RCMI01000880">
    <property type="protein sequence ID" value="KAG2895328.1"/>
    <property type="molecule type" value="Genomic_DNA"/>
</dbReference>
<evidence type="ECO:0000313" key="1">
    <source>
        <dbReference type="EMBL" id="KAG2845990.1"/>
    </source>
</evidence>
<sequence>MEDLDLELYDVQSYVEICLLKPGQPVPDVTRLLDISKIEEVKAAFPFGEEEPGMYMAYWRGFGCITKDQLTVIINVKQILRDVGFTLDWIDGTK</sequence>
<proteinExistence type="predicted"/>
<evidence type="ECO:0000313" key="7">
    <source>
        <dbReference type="Proteomes" id="UP000251314"/>
    </source>
</evidence>
<dbReference type="Proteomes" id="UP000735874">
    <property type="component" value="Unassembled WGS sequence"/>
</dbReference>
<dbReference type="Proteomes" id="UP000736787">
    <property type="component" value="Unassembled WGS sequence"/>
</dbReference>
<evidence type="ECO:0000313" key="3">
    <source>
        <dbReference type="EMBL" id="KAG2908564.1"/>
    </source>
</evidence>
<dbReference type="Proteomes" id="UP000251314">
    <property type="component" value="Unassembled WGS sequence"/>
</dbReference>
<name>A0A329RT66_9STRA</name>
<comment type="caution">
    <text evidence="6">The sequence shown here is derived from an EMBL/GenBank/DDBJ whole genome shotgun (WGS) entry which is preliminary data.</text>
</comment>
<organism evidence="6 7">
    <name type="scientific">Phytophthora cactorum</name>
    <dbReference type="NCBI Taxonomy" id="29920"/>
    <lineage>
        <taxon>Eukaryota</taxon>
        <taxon>Sar</taxon>
        <taxon>Stramenopiles</taxon>
        <taxon>Oomycota</taxon>
        <taxon>Peronosporomycetes</taxon>
        <taxon>Peronosporales</taxon>
        <taxon>Peronosporaceae</taxon>
        <taxon>Phytophthora</taxon>
    </lineage>
</organism>
<evidence type="ECO:0000313" key="6">
    <source>
        <dbReference type="EMBL" id="RAW26398.1"/>
    </source>
</evidence>
<accession>A0A329RT66</accession>
<dbReference type="EMBL" id="RCMG01000822">
    <property type="protein sequence ID" value="KAG2845990.1"/>
    <property type="molecule type" value="Genomic_DNA"/>
</dbReference>
<evidence type="ECO:0000313" key="5">
    <source>
        <dbReference type="EMBL" id="KAG3210902.1"/>
    </source>
</evidence>
<dbReference type="EMBL" id="RCMK01000893">
    <property type="protein sequence ID" value="KAG2908564.1"/>
    <property type="molecule type" value="Genomic_DNA"/>
</dbReference>
<reference evidence="6 7" key="1">
    <citation type="submission" date="2018-01" db="EMBL/GenBank/DDBJ databases">
        <title>Draft genome of the strawberry crown rot pathogen Phytophthora cactorum.</title>
        <authorList>
            <person name="Armitage A.D."/>
            <person name="Lysoe E."/>
            <person name="Nellist C.F."/>
            <person name="Harrison R.J."/>
            <person name="Brurberg M.B."/>
        </authorList>
    </citation>
    <scope>NUCLEOTIDE SEQUENCE [LARGE SCALE GENOMIC DNA]</scope>
    <source>
        <strain evidence="6 7">10300</strain>
    </source>
</reference>
<dbReference type="Proteomes" id="UP000697107">
    <property type="component" value="Unassembled WGS sequence"/>
</dbReference>
<evidence type="ECO:0000313" key="4">
    <source>
        <dbReference type="EMBL" id="KAG2968539.1"/>
    </source>
</evidence>
<dbReference type="EMBL" id="MJFZ01000655">
    <property type="protein sequence ID" value="RAW26398.1"/>
    <property type="molecule type" value="Genomic_DNA"/>
</dbReference>
<reference evidence="1" key="2">
    <citation type="submission" date="2018-10" db="EMBL/GenBank/DDBJ databases">
        <title>Effector identification in a new, highly contiguous assembly of the strawberry crown rot pathogen Phytophthora cactorum.</title>
        <authorList>
            <person name="Armitage A.D."/>
            <person name="Nellist C.F."/>
            <person name="Bates H."/>
            <person name="Vickerstaff R.J."/>
            <person name="Harrison R.J."/>
        </authorList>
    </citation>
    <scope>NUCLEOTIDE SEQUENCE</scope>
    <source>
        <strain evidence="1">15-7</strain>
        <strain evidence="2">4032</strain>
        <strain evidence="3">4040</strain>
        <strain evidence="4">P415</strain>
        <strain evidence="5">P421</strain>
    </source>
</reference>
<dbReference type="OrthoDB" id="127676at2759"/>
<dbReference type="EMBL" id="RCML01000853">
    <property type="protein sequence ID" value="KAG2968539.1"/>
    <property type="molecule type" value="Genomic_DNA"/>
</dbReference>
<protein>
    <submittedName>
        <fullName evidence="6">Uncharacterized protein</fullName>
    </submittedName>
</protein>
<dbReference type="Proteomes" id="UP000774804">
    <property type="component" value="Unassembled WGS sequence"/>
</dbReference>
<dbReference type="Proteomes" id="UP000760860">
    <property type="component" value="Unassembled WGS sequence"/>
</dbReference>